<dbReference type="AlphaFoldDB" id="A0A2P8HC28"/>
<name>A0A2P8HC28_CHINA</name>
<dbReference type="OrthoDB" id="1489643at2"/>
<dbReference type="EMBL" id="PYAW01000007">
    <property type="protein sequence ID" value="PSL43789.1"/>
    <property type="molecule type" value="Genomic_DNA"/>
</dbReference>
<dbReference type="PROSITE" id="PS51257">
    <property type="entry name" value="PROKAR_LIPOPROTEIN"/>
    <property type="match status" value="1"/>
</dbReference>
<proteinExistence type="predicted"/>
<reference evidence="1 2" key="1">
    <citation type="submission" date="2018-03" db="EMBL/GenBank/DDBJ databases">
        <title>Genomic Encyclopedia of Archaeal and Bacterial Type Strains, Phase II (KMG-II): from individual species to whole genera.</title>
        <authorList>
            <person name="Goeker M."/>
        </authorList>
    </citation>
    <scope>NUCLEOTIDE SEQUENCE [LARGE SCALE GENOMIC DNA]</scope>
    <source>
        <strain evidence="1 2">DSM 24859</strain>
    </source>
</reference>
<protein>
    <recommendedName>
        <fullName evidence="3">Tetratricopeptide repeat protein</fullName>
    </recommendedName>
</protein>
<dbReference type="Proteomes" id="UP000240971">
    <property type="component" value="Unassembled WGS sequence"/>
</dbReference>
<organism evidence="1 2">
    <name type="scientific">Chitinophaga niastensis</name>
    <dbReference type="NCBI Taxonomy" id="536980"/>
    <lineage>
        <taxon>Bacteria</taxon>
        <taxon>Pseudomonadati</taxon>
        <taxon>Bacteroidota</taxon>
        <taxon>Chitinophagia</taxon>
        <taxon>Chitinophagales</taxon>
        <taxon>Chitinophagaceae</taxon>
        <taxon>Chitinophaga</taxon>
    </lineage>
</organism>
<dbReference type="InterPro" id="IPR011990">
    <property type="entry name" value="TPR-like_helical_dom_sf"/>
</dbReference>
<evidence type="ECO:0008006" key="3">
    <source>
        <dbReference type="Google" id="ProtNLM"/>
    </source>
</evidence>
<keyword evidence="2" id="KW-1185">Reference proteome</keyword>
<accession>A0A2P8HC28</accession>
<dbReference type="Gene3D" id="1.25.40.10">
    <property type="entry name" value="Tetratricopeptide repeat domain"/>
    <property type="match status" value="1"/>
</dbReference>
<dbReference type="SUPFAM" id="SSF48452">
    <property type="entry name" value="TPR-like"/>
    <property type="match status" value="1"/>
</dbReference>
<sequence>MKTFSASIRSTQQLFVSGILLCILLFSCKSGEKLYNKGRYDEAVTTFVKKLQRRPQDATALRMLPDAYTKAQQAHEDRVNEYLRSNNQLKWESVRNEYRTLQNLYNVIHNSPAALRVVQPKDYRDAITGAQENAAEIRYDRGMALLDKGDKASARKAYDEFGATLKLISNYRDTKQRMDEAYQMGVINVVISEIEVRSPYFQFSADQFRDYLVRNLQQRNINRFVLFHDERIARSQNLRPDEYLELRFYDFVVGQTYVDRIQRDVSKEIVTGTYKDSTGREINIYQTVKATLFITKKTVVSKGVLDYRITDTNNNGQTLRTDRIPGSYTWLNQYGTFRGDERALSEEDKRLIGGRDEPPPPPQDLFMEFTRPIYDQLERDLQSFYNRF</sequence>
<evidence type="ECO:0000313" key="2">
    <source>
        <dbReference type="Proteomes" id="UP000240971"/>
    </source>
</evidence>
<evidence type="ECO:0000313" key="1">
    <source>
        <dbReference type="EMBL" id="PSL43789.1"/>
    </source>
</evidence>
<gene>
    <name evidence="1" type="ORF">CLV51_107100</name>
</gene>
<dbReference type="RefSeq" id="WP_106530766.1">
    <property type="nucleotide sequence ID" value="NZ_PYAW01000007.1"/>
</dbReference>
<comment type="caution">
    <text evidence="1">The sequence shown here is derived from an EMBL/GenBank/DDBJ whole genome shotgun (WGS) entry which is preliminary data.</text>
</comment>